<dbReference type="InterPro" id="IPR036959">
    <property type="entry name" value="Peptidase_C12_UCH_sf"/>
</dbReference>
<gene>
    <name evidence="10" type="ORF">BCR38DRAFT_479542</name>
</gene>
<reference evidence="10 11" key="1">
    <citation type="submission" date="2016-07" db="EMBL/GenBank/DDBJ databases">
        <title>Pervasive Adenine N6-methylation of Active Genes in Fungi.</title>
        <authorList>
            <consortium name="DOE Joint Genome Institute"/>
            <person name="Mondo S.J."/>
            <person name="Dannebaum R.O."/>
            <person name="Kuo R.C."/>
            <person name="Labutti K."/>
            <person name="Haridas S."/>
            <person name="Kuo A."/>
            <person name="Salamov A."/>
            <person name="Ahrendt S.R."/>
            <person name="Lipzen A."/>
            <person name="Sullivan W."/>
            <person name="Andreopoulos W.B."/>
            <person name="Clum A."/>
            <person name="Lindquist E."/>
            <person name="Daum C."/>
            <person name="Ramamoorthy G.K."/>
            <person name="Gryganskyi A."/>
            <person name="Culley D."/>
            <person name="Magnuson J.K."/>
            <person name="James T.Y."/>
            <person name="O'Malley M.A."/>
            <person name="Stajich J.E."/>
            <person name="Spatafora J.W."/>
            <person name="Visel A."/>
            <person name="Grigoriev I.V."/>
        </authorList>
    </citation>
    <scope>NUCLEOTIDE SEQUENCE [LARGE SCALE GENOMIC DNA]</scope>
    <source>
        <strain evidence="10 11">CBS 129021</strain>
    </source>
</reference>
<keyword evidence="6" id="KW-0378">Hydrolase</keyword>
<dbReference type="PANTHER" id="PTHR10589">
    <property type="entry name" value="UBIQUITIN CARBOXYL-TERMINAL HYDROLASE"/>
    <property type="match status" value="1"/>
</dbReference>
<dbReference type="EC" id="3.4.19.12" evidence="3"/>
<dbReference type="GO" id="GO:0016579">
    <property type="term" value="P:protein deubiquitination"/>
    <property type="evidence" value="ECO:0007669"/>
    <property type="project" value="TreeGrafter"/>
</dbReference>
<protein>
    <recommendedName>
        <fullName evidence="3">ubiquitinyl hydrolase 1</fullName>
        <ecNumber evidence="3">3.4.19.12</ecNumber>
    </recommendedName>
</protein>
<evidence type="ECO:0000313" key="11">
    <source>
        <dbReference type="Proteomes" id="UP000193689"/>
    </source>
</evidence>
<dbReference type="GO" id="GO:0005737">
    <property type="term" value="C:cytoplasm"/>
    <property type="evidence" value="ECO:0007669"/>
    <property type="project" value="TreeGrafter"/>
</dbReference>
<dbReference type="InterPro" id="IPR001578">
    <property type="entry name" value="Peptidase_C12_UCH"/>
</dbReference>
<keyword evidence="11" id="KW-1185">Reference proteome</keyword>
<name>A0A1Y2EHH6_9PEZI</name>
<comment type="caution">
    <text evidence="10">The sequence shown here is derived from an EMBL/GenBank/DDBJ whole genome shotgun (WGS) entry which is preliminary data.</text>
</comment>
<evidence type="ECO:0000256" key="6">
    <source>
        <dbReference type="ARBA" id="ARBA00022801"/>
    </source>
</evidence>
<evidence type="ECO:0000256" key="4">
    <source>
        <dbReference type="ARBA" id="ARBA00022670"/>
    </source>
</evidence>
<evidence type="ECO:0000256" key="8">
    <source>
        <dbReference type="PROSITE-ProRule" id="PRU01393"/>
    </source>
</evidence>
<dbReference type="PANTHER" id="PTHR10589:SF17">
    <property type="entry name" value="UBIQUITIN CARBOXYL-TERMINAL HYDROLASE"/>
    <property type="match status" value="1"/>
</dbReference>
<evidence type="ECO:0000313" key="10">
    <source>
        <dbReference type="EMBL" id="ORY71013.1"/>
    </source>
</evidence>
<dbReference type="OrthoDB" id="427186at2759"/>
<evidence type="ECO:0000256" key="7">
    <source>
        <dbReference type="ARBA" id="ARBA00022807"/>
    </source>
</evidence>
<dbReference type="AlphaFoldDB" id="A0A1Y2EHH6"/>
<organism evidence="10 11">
    <name type="scientific">Pseudomassariella vexata</name>
    <dbReference type="NCBI Taxonomy" id="1141098"/>
    <lineage>
        <taxon>Eukaryota</taxon>
        <taxon>Fungi</taxon>
        <taxon>Dikarya</taxon>
        <taxon>Ascomycota</taxon>
        <taxon>Pezizomycotina</taxon>
        <taxon>Sordariomycetes</taxon>
        <taxon>Xylariomycetidae</taxon>
        <taxon>Amphisphaeriales</taxon>
        <taxon>Pseudomassariaceae</taxon>
        <taxon>Pseudomassariella</taxon>
    </lineage>
</organism>
<dbReference type="Proteomes" id="UP000193689">
    <property type="component" value="Unassembled WGS sequence"/>
</dbReference>
<sequence length="194" mass="21766">MLVQLTDSREKEAEVENMSSDLVARTGLHDAKQEIALKTKAALVSLVQGWRIQSSYKPPISGCDALIPNSRLSNLLKTCARLDPSKRATALEDDIELESAYRNVALQGESEVLANPEDEVDFHYVCFVKIHEDDRLYELDGHRKGPFHRGLFTGNDILSEDGLGVTQKLIEPVARGVGFSLLWYKYNRAESARY</sequence>
<dbReference type="InParanoid" id="A0A1Y2EHH6"/>
<evidence type="ECO:0000256" key="3">
    <source>
        <dbReference type="ARBA" id="ARBA00012759"/>
    </source>
</evidence>
<evidence type="ECO:0000256" key="2">
    <source>
        <dbReference type="ARBA" id="ARBA00009326"/>
    </source>
</evidence>
<dbReference type="EMBL" id="MCFJ01000001">
    <property type="protein sequence ID" value="ORY71013.1"/>
    <property type="molecule type" value="Genomic_DNA"/>
</dbReference>
<keyword evidence="4" id="KW-0645">Protease</keyword>
<evidence type="ECO:0000259" key="9">
    <source>
        <dbReference type="PROSITE" id="PS52048"/>
    </source>
</evidence>
<evidence type="ECO:0000256" key="5">
    <source>
        <dbReference type="ARBA" id="ARBA00022786"/>
    </source>
</evidence>
<keyword evidence="5" id="KW-0833">Ubl conjugation pathway</keyword>
<comment type="caution">
    <text evidence="8">Lacks conserved residue(s) required for the propagation of feature annotation.</text>
</comment>
<proteinExistence type="inferred from homology"/>
<evidence type="ECO:0000256" key="1">
    <source>
        <dbReference type="ARBA" id="ARBA00000707"/>
    </source>
</evidence>
<dbReference type="SUPFAM" id="SSF54001">
    <property type="entry name" value="Cysteine proteinases"/>
    <property type="match status" value="1"/>
</dbReference>
<dbReference type="RefSeq" id="XP_040720605.1">
    <property type="nucleotide sequence ID" value="XM_040863166.1"/>
</dbReference>
<dbReference type="PROSITE" id="PS52048">
    <property type="entry name" value="UCH_DOMAIN"/>
    <property type="match status" value="1"/>
</dbReference>
<comment type="catalytic activity">
    <reaction evidence="1">
        <text>Thiol-dependent hydrolysis of ester, thioester, amide, peptide and isopeptide bonds formed by the C-terminal Gly of ubiquitin (a 76-residue protein attached to proteins as an intracellular targeting signal).</text>
        <dbReference type="EC" id="3.4.19.12"/>
    </reaction>
</comment>
<keyword evidence="7" id="KW-0788">Thiol protease</keyword>
<dbReference type="GeneID" id="63779378"/>
<dbReference type="GO" id="GO:0004843">
    <property type="term" value="F:cysteine-type deubiquitinase activity"/>
    <property type="evidence" value="ECO:0007669"/>
    <property type="project" value="UniProtKB-EC"/>
</dbReference>
<dbReference type="GO" id="GO:0006511">
    <property type="term" value="P:ubiquitin-dependent protein catabolic process"/>
    <property type="evidence" value="ECO:0007669"/>
    <property type="project" value="InterPro"/>
</dbReference>
<accession>A0A1Y2EHH6</accession>
<dbReference type="InterPro" id="IPR038765">
    <property type="entry name" value="Papain-like_cys_pep_sf"/>
</dbReference>
<dbReference type="STRING" id="1141098.A0A1Y2EHH6"/>
<feature type="domain" description="UCH catalytic" evidence="9">
    <location>
        <begin position="1"/>
        <end position="186"/>
    </location>
</feature>
<dbReference type="Pfam" id="PF01088">
    <property type="entry name" value="Peptidase_C12"/>
    <property type="match status" value="1"/>
</dbReference>
<dbReference type="Gene3D" id="3.40.532.10">
    <property type="entry name" value="Peptidase C12, ubiquitin carboxyl-terminal hydrolase"/>
    <property type="match status" value="1"/>
</dbReference>
<comment type="similarity">
    <text evidence="2 8">Belongs to the peptidase C12 family.</text>
</comment>